<feature type="non-terminal residue" evidence="2">
    <location>
        <position position="1"/>
    </location>
</feature>
<sequence length="151" mass="15592">RSGRSPCPIIGTKHSQIHPGANVPGSSIPATAASTPIATTSTAPTVTTALPVMTTTTTTSHRDIVTTPVVGRSHSPRGHSPTRERDSYSSNVSSLSRSSITPVSVAVSAAITSNSSPFSSPATAVVSSSLAFSKTPAWVSYHDRKLHDTQE</sequence>
<accession>A0ABN7PB99</accession>
<organism evidence="2 3">
    <name type="scientific">Timema podura</name>
    <name type="common">Walking stick</name>
    <dbReference type="NCBI Taxonomy" id="61482"/>
    <lineage>
        <taxon>Eukaryota</taxon>
        <taxon>Metazoa</taxon>
        <taxon>Ecdysozoa</taxon>
        <taxon>Arthropoda</taxon>
        <taxon>Hexapoda</taxon>
        <taxon>Insecta</taxon>
        <taxon>Pterygota</taxon>
        <taxon>Neoptera</taxon>
        <taxon>Polyneoptera</taxon>
        <taxon>Phasmatodea</taxon>
        <taxon>Timematodea</taxon>
        <taxon>Timematoidea</taxon>
        <taxon>Timematidae</taxon>
        <taxon>Timema</taxon>
    </lineage>
</organism>
<evidence type="ECO:0000313" key="3">
    <source>
        <dbReference type="Proteomes" id="UP001153148"/>
    </source>
</evidence>
<feature type="compositionally biased region" description="Low complexity" evidence="1">
    <location>
        <begin position="49"/>
        <end position="59"/>
    </location>
</feature>
<name>A0ABN7PB99_TIMPD</name>
<gene>
    <name evidence="2" type="ORF">TPAB3V08_LOCUS11328</name>
</gene>
<dbReference type="Proteomes" id="UP001153148">
    <property type="component" value="Unassembled WGS sequence"/>
</dbReference>
<feature type="region of interest" description="Disordered" evidence="1">
    <location>
        <begin position="1"/>
        <end position="32"/>
    </location>
</feature>
<evidence type="ECO:0000313" key="2">
    <source>
        <dbReference type="EMBL" id="CAG2064381.1"/>
    </source>
</evidence>
<feature type="region of interest" description="Disordered" evidence="1">
    <location>
        <begin position="49"/>
        <end position="100"/>
    </location>
</feature>
<dbReference type="EMBL" id="CAJPIN010033641">
    <property type="protein sequence ID" value="CAG2064381.1"/>
    <property type="molecule type" value="Genomic_DNA"/>
</dbReference>
<keyword evidence="3" id="KW-1185">Reference proteome</keyword>
<protein>
    <submittedName>
        <fullName evidence="2">Uncharacterized protein</fullName>
    </submittedName>
</protein>
<evidence type="ECO:0000256" key="1">
    <source>
        <dbReference type="SAM" id="MobiDB-lite"/>
    </source>
</evidence>
<proteinExistence type="predicted"/>
<reference evidence="2" key="1">
    <citation type="submission" date="2021-03" db="EMBL/GenBank/DDBJ databases">
        <authorList>
            <person name="Tran Van P."/>
        </authorList>
    </citation>
    <scope>NUCLEOTIDE SEQUENCE</scope>
</reference>
<feature type="compositionally biased region" description="Low complexity" evidence="1">
    <location>
        <begin position="88"/>
        <end position="99"/>
    </location>
</feature>
<comment type="caution">
    <text evidence="2">The sequence shown here is derived from an EMBL/GenBank/DDBJ whole genome shotgun (WGS) entry which is preliminary data.</text>
</comment>